<name>A0ABT3CP34_9BACT</name>
<feature type="transmembrane region" description="Helical" evidence="5">
    <location>
        <begin position="47"/>
        <end position="66"/>
    </location>
</feature>
<keyword evidence="1" id="KW-0145">Chemotaxis</keyword>
<comment type="similarity">
    <text evidence="2">Belongs to the methyl-accepting chemotaxis (MCP) protein family.</text>
</comment>
<keyword evidence="9" id="KW-1185">Reference proteome</keyword>
<evidence type="ECO:0000313" key="9">
    <source>
        <dbReference type="Proteomes" id="UP001300692"/>
    </source>
</evidence>
<dbReference type="PROSITE" id="PS50111">
    <property type="entry name" value="CHEMOTAXIS_TRANSDUC_2"/>
    <property type="match status" value="1"/>
</dbReference>
<dbReference type="SMART" id="SM00283">
    <property type="entry name" value="MA"/>
    <property type="match status" value="1"/>
</dbReference>
<dbReference type="PROSITE" id="PS50885">
    <property type="entry name" value="HAMP"/>
    <property type="match status" value="1"/>
</dbReference>
<evidence type="ECO:0000256" key="3">
    <source>
        <dbReference type="PROSITE-ProRule" id="PRU00284"/>
    </source>
</evidence>
<keyword evidence="3" id="KW-0807">Transducer</keyword>
<evidence type="ECO:0000259" key="6">
    <source>
        <dbReference type="PROSITE" id="PS50111"/>
    </source>
</evidence>
<feature type="domain" description="Methyl-accepting transducer" evidence="6">
    <location>
        <begin position="277"/>
        <end position="499"/>
    </location>
</feature>
<dbReference type="Gene3D" id="1.10.287.950">
    <property type="entry name" value="Methyl-accepting chemotaxis protein"/>
    <property type="match status" value="1"/>
</dbReference>
<dbReference type="SUPFAM" id="SSF58104">
    <property type="entry name" value="Methyl-accepting chemotaxis protein (MCP) signaling domain"/>
    <property type="match status" value="1"/>
</dbReference>
<evidence type="ECO:0000256" key="5">
    <source>
        <dbReference type="SAM" id="Phobius"/>
    </source>
</evidence>
<gene>
    <name evidence="8" type="ORF">N7U62_01710</name>
</gene>
<reference evidence="8 9" key="1">
    <citation type="submission" date="2022-10" db="EMBL/GenBank/DDBJ databases">
        <title>Comparative genomics and taxonomic characterization of three novel marine species of genus Reichenbachiella exhibiting antioxidant and polysaccharide degradation activities.</title>
        <authorList>
            <person name="Muhammad N."/>
            <person name="Lee Y.-J."/>
            <person name="Ko J."/>
            <person name="Kim S.-G."/>
        </authorList>
    </citation>
    <scope>NUCLEOTIDE SEQUENCE [LARGE SCALE GENOMIC DNA]</scope>
    <source>
        <strain evidence="8 9">ABR2-5</strain>
    </source>
</reference>
<evidence type="ECO:0000313" key="8">
    <source>
        <dbReference type="EMBL" id="MCV9385357.1"/>
    </source>
</evidence>
<feature type="region of interest" description="Disordered" evidence="4">
    <location>
        <begin position="479"/>
        <end position="514"/>
    </location>
</feature>
<dbReference type="PANTHER" id="PTHR43531:SF11">
    <property type="entry name" value="METHYL-ACCEPTING CHEMOTAXIS PROTEIN 3"/>
    <property type="match status" value="1"/>
</dbReference>
<dbReference type="Pfam" id="PF00015">
    <property type="entry name" value="MCPsignal"/>
    <property type="match status" value="1"/>
</dbReference>
<protein>
    <submittedName>
        <fullName evidence="8">Methyl-accepting chemotaxis protein</fullName>
    </submittedName>
</protein>
<evidence type="ECO:0000256" key="4">
    <source>
        <dbReference type="SAM" id="MobiDB-lite"/>
    </source>
</evidence>
<dbReference type="InterPro" id="IPR003660">
    <property type="entry name" value="HAMP_dom"/>
</dbReference>
<accession>A0ABT3CP34</accession>
<comment type="caution">
    <text evidence="8">The sequence shown here is derived from an EMBL/GenBank/DDBJ whole genome shotgun (WGS) entry which is preliminary data.</text>
</comment>
<dbReference type="Pfam" id="PF00672">
    <property type="entry name" value="HAMP"/>
    <property type="match status" value="1"/>
</dbReference>
<evidence type="ECO:0000256" key="1">
    <source>
        <dbReference type="ARBA" id="ARBA00022500"/>
    </source>
</evidence>
<feature type="domain" description="HAMP" evidence="7">
    <location>
        <begin position="227"/>
        <end position="279"/>
    </location>
</feature>
<proteinExistence type="inferred from homology"/>
<sequence length="514" mass="56606">MKKSIDKLTWVVVLTFLIPPAIVATINNIAMTNIGDFTERLVAHWSFYAFTIPYMILTPLLIRSMVMGAVTKIENKNYRAANASYRTTILTFSVIAVAYGFMALVIGALVGSSDVENQLGTISAIFYTMVANIPFLLKFIQFLDKVYAEVPKDEKRIFRIKAKFGITTFISSFAGIGLLATAAYTLSWRMMDFPELGLTPAIFAQKIIFIGIIIMLLQMAPNIILGNIFTNYIIQLKEVMLSISQKNLTKASLIPSRDEFGLMSDSMEVLRSNLKAVIENIKHNSTYIRHTGEELAQMSIGLSSDSTEQAAGAEEIASSVEEMAANINLSTDNSQRSAKISVEAREHMIEGKSSVDQTLKDVSDITEKIKYIEEIANQTNLLAINANVEAANAGEAGKGFSVIAKEVRALADRSRDAAAQIMELATQTLGNSKISQEKITEIVPHIENMSRYSTEIANSSLEQRSASDEINTAVQSFNESSQRMAASSEELSASSQELQNKSRELDETVSEFVL</sequence>
<evidence type="ECO:0000256" key="2">
    <source>
        <dbReference type="ARBA" id="ARBA00029447"/>
    </source>
</evidence>
<dbReference type="RefSeq" id="WP_264136148.1">
    <property type="nucleotide sequence ID" value="NZ_JAOYOD010000001.1"/>
</dbReference>
<dbReference type="InterPro" id="IPR051310">
    <property type="entry name" value="MCP_chemotaxis"/>
</dbReference>
<organism evidence="8 9">
    <name type="scientific">Reichenbachiella ulvae</name>
    <dbReference type="NCBI Taxonomy" id="2980104"/>
    <lineage>
        <taxon>Bacteria</taxon>
        <taxon>Pseudomonadati</taxon>
        <taxon>Bacteroidota</taxon>
        <taxon>Cytophagia</taxon>
        <taxon>Cytophagales</taxon>
        <taxon>Reichenbachiellaceae</taxon>
        <taxon>Reichenbachiella</taxon>
    </lineage>
</organism>
<keyword evidence="5" id="KW-1133">Transmembrane helix</keyword>
<feature type="transmembrane region" description="Helical" evidence="5">
    <location>
        <begin position="207"/>
        <end position="234"/>
    </location>
</feature>
<evidence type="ECO:0000259" key="7">
    <source>
        <dbReference type="PROSITE" id="PS50885"/>
    </source>
</evidence>
<feature type="transmembrane region" description="Helical" evidence="5">
    <location>
        <begin position="87"/>
        <end position="110"/>
    </location>
</feature>
<dbReference type="PRINTS" id="PR00260">
    <property type="entry name" value="CHEMTRNSDUCR"/>
</dbReference>
<dbReference type="EMBL" id="JAOYOD010000001">
    <property type="protein sequence ID" value="MCV9385357.1"/>
    <property type="molecule type" value="Genomic_DNA"/>
</dbReference>
<dbReference type="Proteomes" id="UP001300692">
    <property type="component" value="Unassembled WGS sequence"/>
</dbReference>
<feature type="compositionally biased region" description="Low complexity" evidence="4">
    <location>
        <begin position="485"/>
        <end position="499"/>
    </location>
</feature>
<dbReference type="InterPro" id="IPR004090">
    <property type="entry name" value="Chemotax_Me-accpt_rcpt"/>
</dbReference>
<feature type="transmembrane region" description="Helical" evidence="5">
    <location>
        <begin position="164"/>
        <end position="187"/>
    </location>
</feature>
<keyword evidence="5" id="KW-0472">Membrane</keyword>
<dbReference type="InterPro" id="IPR004089">
    <property type="entry name" value="MCPsignal_dom"/>
</dbReference>
<feature type="transmembrane region" description="Helical" evidence="5">
    <location>
        <begin position="122"/>
        <end position="143"/>
    </location>
</feature>
<keyword evidence="5" id="KW-0812">Transmembrane</keyword>
<dbReference type="PANTHER" id="PTHR43531">
    <property type="entry name" value="PROTEIN ICFG"/>
    <property type="match status" value="1"/>
</dbReference>